<reference evidence="1 2" key="1">
    <citation type="submission" date="2021-06" db="EMBL/GenBank/DDBJ databases">
        <authorList>
            <person name="Palmer J.M."/>
        </authorList>
    </citation>
    <scope>NUCLEOTIDE SEQUENCE [LARGE SCALE GENOMIC DNA]</scope>
    <source>
        <strain evidence="1 2">GA_2019</strain>
        <tissue evidence="1">Muscle</tissue>
    </source>
</reference>
<organism evidence="1 2">
    <name type="scientific">Goodea atripinnis</name>
    <dbReference type="NCBI Taxonomy" id="208336"/>
    <lineage>
        <taxon>Eukaryota</taxon>
        <taxon>Metazoa</taxon>
        <taxon>Chordata</taxon>
        <taxon>Craniata</taxon>
        <taxon>Vertebrata</taxon>
        <taxon>Euteleostomi</taxon>
        <taxon>Actinopterygii</taxon>
        <taxon>Neopterygii</taxon>
        <taxon>Teleostei</taxon>
        <taxon>Neoteleostei</taxon>
        <taxon>Acanthomorphata</taxon>
        <taxon>Ovalentaria</taxon>
        <taxon>Atherinomorphae</taxon>
        <taxon>Cyprinodontiformes</taxon>
        <taxon>Goodeidae</taxon>
        <taxon>Goodea</taxon>
    </lineage>
</organism>
<comment type="caution">
    <text evidence="1">The sequence shown here is derived from an EMBL/GenBank/DDBJ whole genome shotgun (WGS) entry which is preliminary data.</text>
</comment>
<evidence type="ECO:0000313" key="2">
    <source>
        <dbReference type="Proteomes" id="UP001476798"/>
    </source>
</evidence>
<name>A0ABV0NAR0_9TELE</name>
<evidence type="ECO:0000313" key="1">
    <source>
        <dbReference type="EMBL" id="MEQ2168489.1"/>
    </source>
</evidence>
<sequence>MLYRGYNSKGLLLMESISSLIDAALRGNDDCIGCVLKPKRVHIYTWPLLCTTHHVYSPSPVVGSKVEVNCQSWRESTFNLEEAICDSLFPVNATDKEDKAGQVSGSSTPCGLFNELFGLLCLQLSPRL</sequence>
<protein>
    <submittedName>
        <fullName evidence="1">Uncharacterized protein</fullName>
    </submittedName>
</protein>
<gene>
    <name evidence="1" type="ORF">GOODEAATRI_014950</name>
</gene>
<keyword evidence="2" id="KW-1185">Reference proteome</keyword>
<proteinExistence type="predicted"/>
<accession>A0ABV0NAR0</accession>
<dbReference type="Proteomes" id="UP001476798">
    <property type="component" value="Unassembled WGS sequence"/>
</dbReference>
<dbReference type="EMBL" id="JAHRIO010031065">
    <property type="protein sequence ID" value="MEQ2168489.1"/>
    <property type="molecule type" value="Genomic_DNA"/>
</dbReference>